<sequence length="289" mass="33857">MDITPPRPKKKCRLPKPTPLPLIPLKNGGFYRFQGIFNGFSVCIKNIDEMKKCVSMGFFGKANLSRSYPQFDGNIEKPELIRKRQWHTRERWHKKCNVNNSKKVIVLPDSDDEDGEYFKHLQAEYKIDRCGNLETVNLMLEEAFFLQNVLNCLDIFHETRLLNNLETLQLFSNSDDCFQHKYVTYYHFRSKNWVVKPGIKFGGDFLLYKEGPPFHHASYVVLIQEENKEIDTTSLMGLHRMCETAGKELLICQIFWPSEVTLLGDLSNIKVNEILMKRWVSSQERQEVI</sequence>
<name>A0AAW1US49_9CUCU</name>
<keyword evidence="3 4" id="KW-0456">Lyase</keyword>
<evidence type="ECO:0000256" key="2">
    <source>
        <dbReference type="ARBA" id="ARBA00022694"/>
    </source>
</evidence>
<dbReference type="GO" id="GO:0003676">
    <property type="term" value="F:nucleic acid binding"/>
    <property type="evidence" value="ECO:0007669"/>
    <property type="project" value="InterPro"/>
</dbReference>
<evidence type="ECO:0000256" key="3">
    <source>
        <dbReference type="ARBA" id="ARBA00023239"/>
    </source>
</evidence>
<dbReference type="EC" id="4.6.1.16" evidence="4"/>
<dbReference type="GO" id="GO:0005737">
    <property type="term" value="C:cytoplasm"/>
    <property type="evidence" value="ECO:0007669"/>
    <property type="project" value="TreeGrafter"/>
</dbReference>
<dbReference type="InterPro" id="IPR006676">
    <property type="entry name" value="tRNA_splic"/>
</dbReference>
<comment type="caution">
    <text evidence="7">The sequence shown here is derived from an EMBL/GenBank/DDBJ whole genome shotgun (WGS) entry which is preliminary data.</text>
</comment>
<feature type="active site" evidence="5">
    <location>
        <position position="208"/>
    </location>
</feature>
<dbReference type="PIRSF" id="PIRSF011789">
    <property type="entry name" value="tRNA_splic_SEN2"/>
    <property type="match status" value="1"/>
</dbReference>
<dbReference type="Proteomes" id="UP001431783">
    <property type="component" value="Unassembled WGS sequence"/>
</dbReference>
<feature type="domain" description="tRNA intron endonuclease catalytic" evidence="6">
    <location>
        <begin position="178"/>
        <end position="253"/>
    </location>
</feature>
<evidence type="ECO:0000313" key="7">
    <source>
        <dbReference type="EMBL" id="KAK9883312.1"/>
    </source>
</evidence>
<dbReference type="PANTHER" id="PTHR21227">
    <property type="entry name" value="TRNA-SPLICING ENDONUCLEASE SUBUNIT SEN2"/>
    <property type="match status" value="1"/>
</dbReference>
<proteinExistence type="inferred from homology"/>
<keyword evidence="8" id="KW-1185">Reference proteome</keyword>
<dbReference type="InterPro" id="IPR036167">
    <property type="entry name" value="tRNA_intron_Endo_cat-like_sf"/>
</dbReference>
<dbReference type="EMBL" id="JARQZJ010000091">
    <property type="protein sequence ID" value="KAK9883312.1"/>
    <property type="molecule type" value="Genomic_DNA"/>
</dbReference>
<evidence type="ECO:0000256" key="5">
    <source>
        <dbReference type="PIRSR" id="PIRSR011789-1"/>
    </source>
</evidence>
<dbReference type="NCBIfam" id="TIGR00324">
    <property type="entry name" value="endA"/>
    <property type="match status" value="1"/>
</dbReference>
<comment type="similarity">
    <text evidence="1 4">Belongs to the tRNA-intron endonuclease family.</text>
</comment>
<keyword evidence="2 4" id="KW-0819">tRNA processing</keyword>
<comment type="function">
    <text evidence="4">Constitutes one of the two catalytic subunit of the tRNA-splicing endonuclease complex, a complex responsible for identification and cleavage of the splice sites in pre-tRNA. It cleaves pre-tRNA at the 5'- and 3'-splice sites to release the intron. The products are an intron and two tRNA half-molecules bearing 2',3'-cyclic phosphate and 5'-OH termini. There are no conserved sequences at the splice sites, but the intron is invariably located at the same site in the gene, placing the splice sites an invariant distance from the constant structural features of the tRNA body.</text>
</comment>
<dbReference type="CDD" id="cd22363">
    <property type="entry name" value="tRNA-intron_lyase_C"/>
    <property type="match status" value="1"/>
</dbReference>
<dbReference type="Pfam" id="PF01974">
    <property type="entry name" value="tRNA_int_endo"/>
    <property type="match status" value="1"/>
</dbReference>
<evidence type="ECO:0000256" key="4">
    <source>
        <dbReference type="PIRNR" id="PIRNR011789"/>
    </source>
</evidence>
<dbReference type="InterPro" id="IPR011856">
    <property type="entry name" value="tRNA_endonuc-like_dom_sf"/>
</dbReference>
<accession>A0AAW1US49</accession>
<evidence type="ECO:0000313" key="8">
    <source>
        <dbReference type="Proteomes" id="UP001431783"/>
    </source>
</evidence>
<evidence type="ECO:0000256" key="1">
    <source>
        <dbReference type="ARBA" id="ARBA00008078"/>
    </source>
</evidence>
<gene>
    <name evidence="7" type="ORF">WA026_001492</name>
</gene>
<dbReference type="InterPro" id="IPR006677">
    <property type="entry name" value="tRNA_intron_Endonuc_cat-like"/>
</dbReference>
<dbReference type="PANTHER" id="PTHR21227:SF0">
    <property type="entry name" value="TRNA-SPLICING ENDONUCLEASE SUBUNIT SEN2"/>
    <property type="match status" value="1"/>
</dbReference>
<feature type="active site" evidence="5">
    <location>
        <position position="216"/>
    </location>
</feature>
<dbReference type="SUPFAM" id="SSF53032">
    <property type="entry name" value="tRNA-intron endonuclease catalytic domain-like"/>
    <property type="match status" value="1"/>
</dbReference>
<dbReference type="GO" id="GO:0000214">
    <property type="term" value="C:tRNA-intron endonuclease complex"/>
    <property type="evidence" value="ECO:0007669"/>
    <property type="project" value="UniProtKB-UniRule"/>
</dbReference>
<evidence type="ECO:0000259" key="6">
    <source>
        <dbReference type="Pfam" id="PF01974"/>
    </source>
</evidence>
<dbReference type="GO" id="GO:0000213">
    <property type="term" value="F:tRNA-intron lyase activity"/>
    <property type="evidence" value="ECO:0007669"/>
    <property type="project" value="UniProtKB-UniRule"/>
</dbReference>
<organism evidence="7 8">
    <name type="scientific">Henosepilachna vigintioctopunctata</name>
    <dbReference type="NCBI Taxonomy" id="420089"/>
    <lineage>
        <taxon>Eukaryota</taxon>
        <taxon>Metazoa</taxon>
        <taxon>Ecdysozoa</taxon>
        <taxon>Arthropoda</taxon>
        <taxon>Hexapoda</taxon>
        <taxon>Insecta</taxon>
        <taxon>Pterygota</taxon>
        <taxon>Neoptera</taxon>
        <taxon>Endopterygota</taxon>
        <taxon>Coleoptera</taxon>
        <taxon>Polyphaga</taxon>
        <taxon>Cucujiformia</taxon>
        <taxon>Coccinelloidea</taxon>
        <taxon>Coccinellidae</taxon>
        <taxon>Epilachninae</taxon>
        <taxon>Epilachnini</taxon>
        <taxon>Henosepilachna</taxon>
    </lineage>
</organism>
<dbReference type="InterPro" id="IPR016589">
    <property type="entry name" value="tRNA_splic_SEN2"/>
</dbReference>
<feature type="active site" evidence="5">
    <location>
        <position position="247"/>
    </location>
</feature>
<dbReference type="AlphaFoldDB" id="A0AAW1US49"/>
<dbReference type="Gene3D" id="3.40.1350.10">
    <property type="match status" value="1"/>
</dbReference>
<dbReference type="GO" id="GO:0000379">
    <property type="term" value="P:tRNA-type intron splice site recognition and cleavage"/>
    <property type="evidence" value="ECO:0007669"/>
    <property type="project" value="TreeGrafter"/>
</dbReference>
<reference evidence="7 8" key="1">
    <citation type="submission" date="2023-03" db="EMBL/GenBank/DDBJ databases">
        <title>Genome insight into feeding habits of ladybird beetles.</title>
        <authorList>
            <person name="Li H.-S."/>
            <person name="Huang Y.-H."/>
            <person name="Pang H."/>
        </authorList>
    </citation>
    <scope>NUCLEOTIDE SEQUENCE [LARGE SCALE GENOMIC DNA]</scope>
    <source>
        <strain evidence="7">SYSU_2023b</strain>
        <tissue evidence="7">Whole body</tissue>
    </source>
</reference>
<protein>
    <recommendedName>
        <fullName evidence="4">tRNA-splicing endonuclease subunit Sen2</fullName>
        <ecNumber evidence="4">4.6.1.16</ecNumber>
    </recommendedName>
</protein>